<dbReference type="RefSeq" id="WP_150093432.1">
    <property type="nucleotide sequence ID" value="NZ_JBFUOH010000119.1"/>
</dbReference>
<sequence length="211" mass="22492">MKPARLPFPSLLAATALVVTAPAAVAWTPSNQPPIGADGQLTAPPLPVYHAPYGQGYPERYTPPYPQRLAPPAYPTAFGPMPPDAAGGADGGPVSFQFGGLQMIQGRSDEAYTLDIDLGDMDPAQVRIAPLGQGLMIAVERTAEQRREETFDDGRGYVRSFSYSSGQRRQRLPVPPDGDLSAMQQALDNGHIHIRIPRLSTPGAEAPAARP</sequence>
<proteinExistence type="inferred from homology"/>
<keyword evidence="2" id="KW-0732">Signal</keyword>
<evidence type="ECO:0000313" key="4">
    <source>
        <dbReference type="EMBL" id="KAA6184684.1"/>
    </source>
</evidence>
<reference evidence="4 5" key="1">
    <citation type="submission" date="2019-09" db="EMBL/GenBank/DDBJ databases">
        <title>Whole-genome sequence of the purple sulfur bacterium Thiohalocapsa marina DSM 19078.</title>
        <authorList>
            <person name="Kyndt J.A."/>
            <person name="Meyer T.E."/>
        </authorList>
    </citation>
    <scope>NUCLEOTIDE SEQUENCE [LARGE SCALE GENOMIC DNA]</scope>
    <source>
        <strain evidence="4 5">DSM 19078</strain>
    </source>
</reference>
<dbReference type="InterPro" id="IPR008978">
    <property type="entry name" value="HSP20-like_chaperone"/>
</dbReference>
<gene>
    <name evidence="4" type="ORF">F2Q65_11300</name>
</gene>
<dbReference type="InterPro" id="IPR002068">
    <property type="entry name" value="A-crystallin/Hsp20_dom"/>
</dbReference>
<comment type="caution">
    <text evidence="4">The sequence shown here is derived from an EMBL/GenBank/DDBJ whole genome shotgun (WGS) entry which is preliminary data.</text>
</comment>
<feature type="chain" id="PRO_5024386057" evidence="2">
    <location>
        <begin position="27"/>
        <end position="211"/>
    </location>
</feature>
<comment type="similarity">
    <text evidence="1">Belongs to the small heat shock protein (HSP20) family.</text>
</comment>
<evidence type="ECO:0000259" key="3">
    <source>
        <dbReference type="PROSITE" id="PS01031"/>
    </source>
</evidence>
<feature type="signal peptide" evidence="2">
    <location>
        <begin position="1"/>
        <end position="26"/>
    </location>
</feature>
<evidence type="ECO:0000313" key="5">
    <source>
        <dbReference type="Proteomes" id="UP000322981"/>
    </source>
</evidence>
<accession>A0A5M8FJK7</accession>
<protein>
    <submittedName>
        <fullName evidence="4">Hsp20 family protein</fullName>
    </submittedName>
</protein>
<dbReference type="PROSITE" id="PS01031">
    <property type="entry name" value="SHSP"/>
    <property type="match status" value="1"/>
</dbReference>
<name>A0A5M8FJK7_9GAMM</name>
<organism evidence="4 5">
    <name type="scientific">Thiohalocapsa marina</name>
    <dbReference type="NCBI Taxonomy" id="424902"/>
    <lineage>
        <taxon>Bacteria</taxon>
        <taxon>Pseudomonadati</taxon>
        <taxon>Pseudomonadota</taxon>
        <taxon>Gammaproteobacteria</taxon>
        <taxon>Chromatiales</taxon>
        <taxon>Chromatiaceae</taxon>
        <taxon>Thiohalocapsa</taxon>
    </lineage>
</organism>
<dbReference type="EMBL" id="VWXX01000016">
    <property type="protein sequence ID" value="KAA6184684.1"/>
    <property type="molecule type" value="Genomic_DNA"/>
</dbReference>
<dbReference type="CDD" id="cd06464">
    <property type="entry name" value="ACD_sHsps-like"/>
    <property type="match status" value="1"/>
</dbReference>
<dbReference type="SUPFAM" id="SSF49764">
    <property type="entry name" value="HSP20-like chaperones"/>
    <property type="match status" value="1"/>
</dbReference>
<feature type="domain" description="SHSP" evidence="3">
    <location>
        <begin position="94"/>
        <end position="211"/>
    </location>
</feature>
<dbReference type="Gene3D" id="2.60.40.790">
    <property type="match status" value="1"/>
</dbReference>
<dbReference type="OrthoDB" id="5771350at2"/>
<evidence type="ECO:0000256" key="1">
    <source>
        <dbReference type="PROSITE-ProRule" id="PRU00285"/>
    </source>
</evidence>
<dbReference type="Proteomes" id="UP000322981">
    <property type="component" value="Unassembled WGS sequence"/>
</dbReference>
<keyword evidence="5" id="KW-1185">Reference proteome</keyword>
<evidence type="ECO:0000256" key="2">
    <source>
        <dbReference type="SAM" id="SignalP"/>
    </source>
</evidence>
<dbReference type="AlphaFoldDB" id="A0A5M8FJK7"/>